<dbReference type="Proteomes" id="UP001630127">
    <property type="component" value="Unassembled WGS sequence"/>
</dbReference>
<keyword evidence="2" id="KW-1185">Reference proteome</keyword>
<dbReference type="InterPro" id="IPR027417">
    <property type="entry name" value="P-loop_NTPase"/>
</dbReference>
<dbReference type="Gene3D" id="3.40.50.300">
    <property type="entry name" value="P-loop containing nucleotide triphosphate hydrolases"/>
    <property type="match status" value="1"/>
</dbReference>
<dbReference type="AlphaFoldDB" id="A0ABD2YI44"/>
<proteinExistence type="predicted"/>
<dbReference type="EMBL" id="JBJUIK010000013">
    <property type="protein sequence ID" value="KAL3507072.1"/>
    <property type="molecule type" value="Genomic_DNA"/>
</dbReference>
<protein>
    <submittedName>
        <fullName evidence="1">Uncharacterized protein</fullName>
    </submittedName>
</protein>
<name>A0ABD2YI44_9GENT</name>
<gene>
    <name evidence="1" type="ORF">ACH5RR_032454</name>
</gene>
<evidence type="ECO:0000313" key="2">
    <source>
        <dbReference type="Proteomes" id="UP001630127"/>
    </source>
</evidence>
<sequence>MDNYTMPNEKALVEQTSYCSEKAIEIPDVENSPIPVVLVENSERRNKNENDEKILPNGTAWIPNLIKAITDVVSSGGKGILDDKKLIEGSNPNYKGKLLIPLIAAFQYFFVIKRIQKWIREYLSQEYGPSWA</sequence>
<accession>A0ABD2YI44</accession>
<organism evidence="1 2">
    <name type="scientific">Cinchona calisaya</name>
    <dbReference type="NCBI Taxonomy" id="153742"/>
    <lineage>
        <taxon>Eukaryota</taxon>
        <taxon>Viridiplantae</taxon>
        <taxon>Streptophyta</taxon>
        <taxon>Embryophyta</taxon>
        <taxon>Tracheophyta</taxon>
        <taxon>Spermatophyta</taxon>
        <taxon>Magnoliopsida</taxon>
        <taxon>eudicotyledons</taxon>
        <taxon>Gunneridae</taxon>
        <taxon>Pentapetalae</taxon>
        <taxon>asterids</taxon>
        <taxon>lamiids</taxon>
        <taxon>Gentianales</taxon>
        <taxon>Rubiaceae</taxon>
        <taxon>Cinchonoideae</taxon>
        <taxon>Cinchoneae</taxon>
        <taxon>Cinchona</taxon>
    </lineage>
</organism>
<evidence type="ECO:0000313" key="1">
    <source>
        <dbReference type="EMBL" id="KAL3507072.1"/>
    </source>
</evidence>
<comment type="caution">
    <text evidence="1">The sequence shown here is derived from an EMBL/GenBank/DDBJ whole genome shotgun (WGS) entry which is preliminary data.</text>
</comment>
<reference evidence="1 2" key="1">
    <citation type="submission" date="2024-11" db="EMBL/GenBank/DDBJ databases">
        <title>A near-complete genome assembly of Cinchona calisaya.</title>
        <authorList>
            <person name="Lian D.C."/>
            <person name="Zhao X.W."/>
            <person name="Wei L."/>
        </authorList>
    </citation>
    <scope>NUCLEOTIDE SEQUENCE [LARGE SCALE GENOMIC DNA]</scope>
    <source>
        <tissue evidence="1">Nenye</tissue>
    </source>
</reference>